<proteinExistence type="predicted"/>
<evidence type="ECO:0000313" key="2">
    <source>
        <dbReference type="Proteomes" id="UP001241377"/>
    </source>
</evidence>
<dbReference type="EMBL" id="JASBWR010000043">
    <property type="protein sequence ID" value="KAJ9104034.1"/>
    <property type="molecule type" value="Genomic_DNA"/>
</dbReference>
<sequence>MYQLVTLYIGYLSFPAPNATSQGFPVDPLLPPNQSWGTHELHTAAAKEVIFENQDDEESQIANVRKQEAGARVQTSSIRRARSDNRDDSILQEQEENEYNVYSEEDDLLERTDPDGDVSDGIYRSHRPSSLEGPYTVVHIPILFMLRTILTYPRPSSVSSLEPPTTAEPIPQAGSESTSTTTDVTRDPQRSRRTSAADDLRIQALTGLNPGMLNTAAHEHAGGNNSAEQDDSRAEYRRMPGGYSRPSL</sequence>
<name>A0ACC2VX41_9TREE</name>
<accession>A0ACC2VX41</accession>
<comment type="caution">
    <text evidence="1">The sequence shown here is derived from an EMBL/GenBank/DDBJ whole genome shotgun (WGS) entry which is preliminary data.</text>
</comment>
<keyword evidence="2" id="KW-1185">Reference proteome</keyword>
<evidence type="ECO:0000313" key="1">
    <source>
        <dbReference type="EMBL" id="KAJ9104034.1"/>
    </source>
</evidence>
<protein>
    <submittedName>
        <fullName evidence="1">Uncharacterized protein</fullName>
    </submittedName>
</protein>
<dbReference type="Proteomes" id="UP001241377">
    <property type="component" value="Unassembled WGS sequence"/>
</dbReference>
<reference evidence="1" key="1">
    <citation type="submission" date="2023-04" db="EMBL/GenBank/DDBJ databases">
        <title>Draft Genome sequencing of Naganishia species isolated from polar environments using Oxford Nanopore Technology.</title>
        <authorList>
            <person name="Leo P."/>
            <person name="Venkateswaran K."/>
        </authorList>
    </citation>
    <scope>NUCLEOTIDE SEQUENCE</scope>
    <source>
        <strain evidence="1">MNA-CCFEE 5261</strain>
    </source>
</reference>
<organism evidence="1 2">
    <name type="scientific">Naganishia cerealis</name>
    <dbReference type="NCBI Taxonomy" id="610337"/>
    <lineage>
        <taxon>Eukaryota</taxon>
        <taxon>Fungi</taxon>
        <taxon>Dikarya</taxon>
        <taxon>Basidiomycota</taxon>
        <taxon>Agaricomycotina</taxon>
        <taxon>Tremellomycetes</taxon>
        <taxon>Filobasidiales</taxon>
        <taxon>Filobasidiaceae</taxon>
        <taxon>Naganishia</taxon>
    </lineage>
</organism>
<gene>
    <name evidence="1" type="ORF">QFC19_004168</name>
</gene>